<dbReference type="Pfam" id="PF07729">
    <property type="entry name" value="FCD"/>
    <property type="match status" value="1"/>
</dbReference>
<organism evidence="5 6">
    <name type="scientific">Sneathiella chinensis</name>
    <dbReference type="NCBI Taxonomy" id="349750"/>
    <lineage>
        <taxon>Bacteria</taxon>
        <taxon>Pseudomonadati</taxon>
        <taxon>Pseudomonadota</taxon>
        <taxon>Alphaproteobacteria</taxon>
        <taxon>Sneathiellales</taxon>
        <taxon>Sneathiellaceae</taxon>
        <taxon>Sneathiella</taxon>
    </lineage>
</organism>
<dbReference type="InterPro" id="IPR008920">
    <property type="entry name" value="TF_FadR/GntR_C"/>
</dbReference>
<evidence type="ECO:0000256" key="3">
    <source>
        <dbReference type="ARBA" id="ARBA00023163"/>
    </source>
</evidence>
<dbReference type="PRINTS" id="PR00035">
    <property type="entry name" value="HTHGNTR"/>
</dbReference>
<evidence type="ECO:0000256" key="2">
    <source>
        <dbReference type="ARBA" id="ARBA00023125"/>
    </source>
</evidence>
<dbReference type="PANTHER" id="PTHR43537:SF5">
    <property type="entry name" value="UXU OPERON TRANSCRIPTIONAL REGULATOR"/>
    <property type="match status" value="1"/>
</dbReference>
<keyword evidence="2" id="KW-0238">DNA-binding</keyword>
<dbReference type="InterPro" id="IPR000524">
    <property type="entry name" value="Tscrpt_reg_HTH_GntR"/>
</dbReference>
<evidence type="ECO:0000313" key="6">
    <source>
        <dbReference type="Proteomes" id="UP001161409"/>
    </source>
</evidence>
<proteinExistence type="predicted"/>
<keyword evidence="6" id="KW-1185">Reference proteome</keyword>
<dbReference type="SMART" id="SM00895">
    <property type="entry name" value="FCD"/>
    <property type="match status" value="1"/>
</dbReference>
<dbReference type="Gene3D" id="1.20.120.530">
    <property type="entry name" value="GntR ligand-binding domain-like"/>
    <property type="match status" value="1"/>
</dbReference>
<reference evidence="5" key="1">
    <citation type="journal article" date="2014" name="Int. J. Syst. Evol. Microbiol.">
        <title>Complete genome of a new Firmicutes species belonging to the dominant human colonic microbiota ('Ruminococcus bicirculans') reveals two chromosomes and a selective capacity to utilize plant glucans.</title>
        <authorList>
            <consortium name="NISC Comparative Sequencing Program"/>
            <person name="Wegmann U."/>
            <person name="Louis P."/>
            <person name="Goesmann A."/>
            <person name="Henrissat B."/>
            <person name="Duncan S.H."/>
            <person name="Flint H.J."/>
        </authorList>
    </citation>
    <scope>NUCLEOTIDE SEQUENCE</scope>
    <source>
        <strain evidence="5">NBRC 103408</strain>
    </source>
</reference>
<evidence type="ECO:0000313" key="5">
    <source>
        <dbReference type="EMBL" id="GLQ05073.1"/>
    </source>
</evidence>
<dbReference type="InterPro" id="IPR036390">
    <property type="entry name" value="WH_DNA-bd_sf"/>
</dbReference>
<gene>
    <name evidence="5" type="ORF">GCM10007924_02940</name>
</gene>
<name>A0ABQ5U1A4_9PROT</name>
<dbReference type="Gene3D" id="1.10.10.10">
    <property type="entry name" value="Winged helix-like DNA-binding domain superfamily/Winged helix DNA-binding domain"/>
    <property type="match status" value="1"/>
</dbReference>
<reference evidence="5" key="2">
    <citation type="submission" date="2023-01" db="EMBL/GenBank/DDBJ databases">
        <title>Draft genome sequence of Sneathiella chinensis strain NBRC 103408.</title>
        <authorList>
            <person name="Sun Q."/>
            <person name="Mori K."/>
        </authorList>
    </citation>
    <scope>NUCLEOTIDE SEQUENCE</scope>
    <source>
        <strain evidence="5">NBRC 103408</strain>
    </source>
</reference>
<dbReference type="PANTHER" id="PTHR43537">
    <property type="entry name" value="TRANSCRIPTIONAL REGULATOR, GNTR FAMILY"/>
    <property type="match status" value="1"/>
</dbReference>
<dbReference type="Proteomes" id="UP001161409">
    <property type="component" value="Unassembled WGS sequence"/>
</dbReference>
<protein>
    <submittedName>
        <fullName evidence="5">GntR family transcriptional regulator</fullName>
    </submittedName>
</protein>
<keyword evidence="1" id="KW-0805">Transcription regulation</keyword>
<dbReference type="SUPFAM" id="SSF48008">
    <property type="entry name" value="GntR ligand-binding domain-like"/>
    <property type="match status" value="1"/>
</dbReference>
<dbReference type="InterPro" id="IPR011711">
    <property type="entry name" value="GntR_C"/>
</dbReference>
<evidence type="ECO:0000256" key="1">
    <source>
        <dbReference type="ARBA" id="ARBA00023015"/>
    </source>
</evidence>
<accession>A0ABQ5U1A4</accession>
<dbReference type="RefSeq" id="WP_169559104.1">
    <property type="nucleotide sequence ID" value="NZ_BSNF01000001.1"/>
</dbReference>
<evidence type="ECO:0000259" key="4">
    <source>
        <dbReference type="PROSITE" id="PS50949"/>
    </source>
</evidence>
<dbReference type="EMBL" id="BSNF01000001">
    <property type="protein sequence ID" value="GLQ05073.1"/>
    <property type="molecule type" value="Genomic_DNA"/>
</dbReference>
<keyword evidence="3" id="KW-0804">Transcription</keyword>
<dbReference type="SUPFAM" id="SSF46785">
    <property type="entry name" value="Winged helix' DNA-binding domain"/>
    <property type="match status" value="1"/>
</dbReference>
<comment type="caution">
    <text evidence="5">The sequence shown here is derived from an EMBL/GenBank/DDBJ whole genome shotgun (WGS) entry which is preliminary data.</text>
</comment>
<feature type="domain" description="HTH gntR-type" evidence="4">
    <location>
        <begin position="12"/>
        <end position="80"/>
    </location>
</feature>
<dbReference type="InterPro" id="IPR036388">
    <property type="entry name" value="WH-like_DNA-bd_sf"/>
</dbReference>
<dbReference type="CDD" id="cd07377">
    <property type="entry name" value="WHTH_GntR"/>
    <property type="match status" value="1"/>
</dbReference>
<dbReference type="Pfam" id="PF00392">
    <property type="entry name" value="GntR"/>
    <property type="match status" value="1"/>
</dbReference>
<dbReference type="SMART" id="SM00345">
    <property type="entry name" value="HTH_GNTR"/>
    <property type="match status" value="1"/>
</dbReference>
<sequence>MKQQRFEKIEVLPAYRQVADAIQNQIMTGKIQPGEPIGTESDLVRQFGVNRSTVREGIRLLEQSGMLQRGEKRCLFASLPRHENEANRISRSLVLNKVSFRELVDALAFLEPAAIEMAVERATDDHIRRLDENVKQTERHLNHTKRISELDAEFHAIIAEATNNKVLMLAREPAGILIYPATQHIFEAVPEGPARLLEAHQRLVDSLRNRDAEQASLWMAKHVRDFIKGLKRTGEDLDGPITHPHLARVMEM</sequence>
<dbReference type="PROSITE" id="PS50949">
    <property type="entry name" value="HTH_GNTR"/>
    <property type="match status" value="1"/>
</dbReference>